<dbReference type="InterPro" id="IPR051312">
    <property type="entry name" value="Diverse_Substr_Oxidored"/>
</dbReference>
<dbReference type="PROSITE" id="PS51387">
    <property type="entry name" value="FAD_PCMH"/>
    <property type="match status" value="1"/>
</dbReference>
<proteinExistence type="predicted"/>
<reference evidence="4" key="2">
    <citation type="submission" date="2021-09" db="EMBL/GenBank/DDBJ databases">
        <authorList>
            <person name="Gilroy R."/>
        </authorList>
    </citation>
    <scope>NUCLEOTIDE SEQUENCE</scope>
    <source>
        <strain evidence="4">ChiSjej5B23-16112</strain>
    </source>
</reference>
<dbReference type="InterPro" id="IPR016166">
    <property type="entry name" value="FAD-bd_PCMH"/>
</dbReference>
<dbReference type="PANTHER" id="PTHR42659">
    <property type="entry name" value="XANTHINE DEHYDROGENASE SUBUNIT C-RELATED"/>
    <property type="match status" value="1"/>
</dbReference>
<evidence type="ECO:0000256" key="2">
    <source>
        <dbReference type="ARBA" id="ARBA00023002"/>
    </source>
</evidence>
<keyword evidence="2" id="KW-0560">Oxidoreductase</keyword>
<dbReference type="SUPFAM" id="SSF56176">
    <property type="entry name" value="FAD-binding/transporter-associated domain-like"/>
    <property type="match status" value="1"/>
</dbReference>
<dbReference type="RefSeq" id="WP_281724787.1">
    <property type="nucleotide sequence ID" value="NZ_CALKQL010000009.1"/>
</dbReference>
<dbReference type="PANTHER" id="PTHR42659:SF9">
    <property type="entry name" value="XANTHINE DEHYDROGENASE FAD-BINDING SUBUNIT XDHB-RELATED"/>
    <property type="match status" value="1"/>
</dbReference>
<dbReference type="Gene3D" id="3.30.390.50">
    <property type="entry name" value="CO dehydrogenase flavoprotein, C-terminal domain"/>
    <property type="match status" value="1"/>
</dbReference>
<dbReference type="Gene3D" id="3.30.465.10">
    <property type="match status" value="1"/>
</dbReference>
<dbReference type="InterPro" id="IPR036318">
    <property type="entry name" value="FAD-bd_PCMH-like_sf"/>
</dbReference>
<protein>
    <submittedName>
        <fullName evidence="4">FAD binding domain-containing protein</fullName>
    </submittedName>
</protein>
<dbReference type="Pfam" id="PF03450">
    <property type="entry name" value="CO_deh_flav_C"/>
    <property type="match status" value="1"/>
</dbReference>
<evidence type="ECO:0000259" key="3">
    <source>
        <dbReference type="PROSITE" id="PS51387"/>
    </source>
</evidence>
<organism evidence="4 5">
    <name type="scientific">Lachnoclostridium phocaeense</name>
    <dbReference type="NCBI Taxonomy" id="1871021"/>
    <lineage>
        <taxon>Bacteria</taxon>
        <taxon>Bacillati</taxon>
        <taxon>Bacillota</taxon>
        <taxon>Clostridia</taxon>
        <taxon>Lachnospirales</taxon>
        <taxon>Lachnospiraceae</taxon>
    </lineage>
</organism>
<dbReference type="EMBL" id="DYVY01000012">
    <property type="protein sequence ID" value="HJF93248.1"/>
    <property type="molecule type" value="Genomic_DNA"/>
</dbReference>
<dbReference type="SMART" id="SM01092">
    <property type="entry name" value="CO_deh_flav_C"/>
    <property type="match status" value="1"/>
</dbReference>
<dbReference type="Proteomes" id="UP000769156">
    <property type="component" value="Unassembled WGS sequence"/>
</dbReference>
<dbReference type="InterPro" id="IPR002346">
    <property type="entry name" value="Mopterin_DH_FAD-bd"/>
</dbReference>
<sequence length="274" mass="30342">MLTINQYVKASSLEEAYELNQKRSNVVLGGMLWLKMQKRNVGTAIDLSGLGLDTIEETESEFRIGAMVTLRQMELHKGLNDLTQGAARESVRHIVGVQFRNMATVGGSVFGRYGFSDVLTFLMAAGAEVELYKRGRLSVEEFAYLPYDNDILTYVIVPKRPVRAAYLSQRNTKTDFPVLACCVTEIEGEIRCVVGARPMKAVCLRDEKGLLAEGITEESAEKFGAYVSETVETSSNLRGSAQYRKIIAGVLAKRALLQIAGEGEKKEKEQEGRN</sequence>
<dbReference type="AlphaFoldDB" id="A0A921LDI7"/>
<gene>
    <name evidence="4" type="ORF">K8V82_00450</name>
</gene>
<evidence type="ECO:0000313" key="4">
    <source>
        <dbReference type="EMBL" id="HJF93248.1"/>
    </source>
</evidence>
<dbReference type="InterPro" id="IPR016169">
    <property type="entry name" value="FAD-bd_PCMH_sub2"/>
</dbReference>
<name>A0A921LDI7_9FIRM</name>
<dbReference type="InterPro" id="IPR005107">
    <property type="entry name" value="CO_DH_flav_C"/>
</dbReference>
<dbReference type="InterPro" id="IPR036683">
    <property type="entry name" value="CO_DH_flav_C_dom_sf"/>
</dbReference>
<dbReference type="GO" id="GO:0016491">
    <property type="term" value="F:oxidoreductase activity"/>
    <property type="evidence" value="ECO:0007669"/>
    <property type="project" value="UniProtKB-KW"/>
</dbReference>
<feature type="domain" description="FAD-binding PCMH-type" evidence="3">
    <location>
        <begin position="1"/>
        <end position="162"/>
    </location>
</feature>
<dbReference type="SUPFAM" id="SSF55447">
    <property type="entry name" value="CO dehydrogenase flavoprotein C-terminal domain-like"/>
    <property type="match status" value="1"/>
</dbReference>
<reference evidence="4" key="1">
    <citation type="journal article" date="2021" name="PeerJ">
        <title>Extensive microbial diversity within the chicken gut microbiome revealed by metagenomics and culture.</title>
        <authorList>
            <person name="Gilroy R."/>
            <person name="Ravi A."/>
            <person name="Getino M."/>
            <person name="Pursley I."/>
            <person name="Horton D.L."/>
            <person name="Alikhan N.F."/>
            <person name="Baker D."/>
            <person name="Gharbi K."/>
            <person name="Hall N."/>
            <person name="Watson M."/>
            <person name="Adriaenssens E.M."/>
            <person name="Foster-Nyarko E."/>
            <person name="Jarju S."/>
            <person name="Secka A."/>
            <person name="Antonio M."/>
            <person name="Oren A."/>
            <person name="Chaudhuri R.R."/>
            <person name="La Ragione R."/>
            <person name="Hildebrand F."/>
            <person name="Pallen M.J."/>
        </authorList>
    </citation>
    <scope>NUCLEOTIDE SEQUENCE</scope>
    <source>
        <strain evidence="4">ChiSjej5B23-16112</strain>
    </source>
</reference>
<accession>A0A921LDI7</accession>
<keyword evidence="1" id="KW-0285">Flavoprotein</keyword>
<comment type="caution">
    <text evidence="4">The sequence shown here is derived from an EMBL/GenBank/DDBJ whole genome shotgun (WGS) entry which is preliminary data.</text>
</comment>
<dbReference type="Pfam" id="PF00941">
    <property type="entry name" value="FAD_binding_5"/>
    <property type="match status" value="1"/>
</dbReference>
<evidence type="ECO:0000313" key="5">
    <source>
        <dbReference type="Proteomes" id="UP000769156"/>
    </source>
</evidence>
<evidence type="ECO:0000256" key="1">
    <source>
        <dbReference type="ARBA" id="ARBA00022630"/>
    </source>
</evidence>
<dbReference type="GO" id="GO:0071949">
    <property type="term" value="F:FAD binding"/>
    <property type="evidence" value="ECO:0007669"/>
    <property type="project" value="InterPro"/>
</dbReference>